<dbReference type="AlphaFoldDB" id="F1TBU2"/>
<comment type="similarity">
    <text evidence="1">Belongs to the nitroreductase family.</text>
</comment>
<dbReference type="Gene3D" id="3.40.109.10">
    <property type="entry name" value="NADH Oxidase"/>
    <property type="match status" value="1"/>
</dbReference>
<evidence type="ECO:0000259" key="3">
    <source>
        <dbReference type="Pfam" id="PF00881"/>
    </source>
</evidence>
<evidence type="ECO:0000313" key="4">
    <source>
        <dbReference type="EMBL" id="EGD48113.1"/>
    </source>
</evidence>
<dbReference type="eggNOG" id="COG0778">
    <property type="taxonomic scope" value="Bacteria"/>
</dbReference>
<dbReference type="PANTHER" id="PTHR43673:SF10">
    <property type="entry name" value="NADH DEHYDROGENASE_NAD(P)H NITROREDUCTASE XCC3605-RELATED"/>
    <property type="match status" value="1"/>
</dbReference>
<dbReference type="RefSeq" id="WP_004618944.1">
    <property type="nucleotide sequence ID" value="NZ_ACXX02000005.1"/>
</dbReference>
<keyword evidence="2" id="KW-0560">Oxidoreductase</keyword>
<protein>
    <submittedName>
        <fullName evidence="4">Nitroreductase</fullName>
    </submittedName>
</protein>
<comment type="caution">
    <text evidence="4">The sequence shown here is derived from an EMBL/GenBank/DDBJ whole genome shotgun (WGS) entry which is preliminary data.</text>
</comment>
<dbReference type="SUPFAM" id="SSF55469">
    <property type="entry name" value="FMN-dependent nitroreductase-like"/>
    <property type="match status" value="1"/>
</dbReference>
<proteinExistence type="inferred from homology"/>
<dbReference type="Pfam" id="PF00881">
    <property type="entry name" value="Nitroreductase"/>
    <property type="match status" value="1"/>
</dbReference>
<dbReference type="PANTHER" id="PTHR43673">
    <property type="entry name" value="NAD(P)H NITROREDUCTASE YDGI-RELATED"/>
    <property type="match status" value="1"/>
</dbReference>
<name>F1TBU2_9FIRM</name>
<feature type="domain" description="Nitroreductase" evidence="3">
    <location>
        <begin position="8"/>
        <end position="121"/>
    </location>
</feature>
<evidence type="ECO:0000313" key="5">
    <source>
        <dbReference type="Proteomes" id="UP000003860"/>
    </source>
</evidence>
<reference evidence="4" key="1">
    <citation type="submission" date="2009-07" db="EMBL/GenBank/DDBJ databases">
        <authorList>
            <consortium name="US DOE Joint Genome Institute (JGI-PGF)"/>
            <person name="Lucas S."/>
            <person name="Copeland A."/>
            <person name="Lapidus A."/>
            <person name="Glavina del Rio T."/>
            <person name="Tice H."/>
            <person name="Bruce D."/>
            <person name="Goodwin L."/>
            <person name="Pitluck S."/>
            <person name="Larimer F."/>
            <person name="Land M.L."/>
            <person name="Mouttaki H."/>
            <person name="He Z."/>
            <person name="Zhou J."/>
            <person name="Hemme C.L."/>
        </authorList>
    </citation>
    <scope>NUCLEOTIDE SEQUENCE</scope>
    <source>
        <strain evidence="4">DSM 2782</strain>
    </source>
</reference>
<dbReference type="GO" id="GO:0016491">
    <property type="term" value="F:oxidoreductase activity"/>
    <property type="evidence" value="ECO:0007669"/>
    <property type="project" value="UniProtKB-KW"/>
</dbReference>
<gene>
    <name evidence="4" type="ORF">Cpap_2803</name>
</gene>
<dbReference type="OrthoDB" id="9783470at2"/>
<dbReference type="STRING" id="588581.Cpap_2803"/>
<dbReference type="InterPro" id="IPR000415">
    <property type="entry name" value="Nitroreductase-like"/>
</dbReference>
<evidence type="ECO:0000256" key="2">
    <source>
        <dbReference type="ARBA" id="ARBA00023002"/>
    </source>
</evidence>
<organism evidence="4 5">
    <name type="scientific">Ruminiclostridium papyrosolvens DSM 2782</name>
    <dbReference type="NCBI Taxonomy" id="588581"/>
    <lineage>
        <taxon>Bacteria</taxon>
        <taxon>Bacillati</taxon>
        <taxon>Bacillota</taxon>
        <taxon>Clostridia</taxon>
        <taxon>Eubacteriales</taxon>
        <taxon>Oscillospiraceae</taxon>
        <taxon>Ruminiclostridium</taxon>
    </lineage>
</organism>
<accession>F1TBU2</accession>
<sequence length="175" mass="19208">MKETLVDLKNRRSVKKFKKEQIKDEELMEVIQAGMNAPTGGNKQSPVFIVVQNPELLHKLSVLNAQIAGAPEGVDPFYGAPTVILVLAEKGLGNPVEDGSLAIGNMLNAAYSIGLGSRWINRVRETFETNLGKEIIRESGYIGEYVGVGSCILGYPEGGYPEPLQKKDNYFKIIR</sequence>
<dbReference type="EMBL" id="ACXX02000005">
    <property type="protein sequence ID" value="EGD48113.1"/>
    <property type="molecule type" value="Genomic_DNA"/>
</dbReference>
<keyword evidence="5" id="KW-1185">Reference proteome</keyword>
<evidence type="ECO:0000256" key="1">
    <source>
        <dbReference type="ARBA" id="ARBA00007118"/>
    </source>
</evidence>
<dbReference type="Proteomes" id="UP000003860">
    <property type="component" value="Unassembled WGS sequence"/>
</dbReference>
<dbReference type="InterPro" id="IPR029479">
    <property type="entry name" value="Nitroreductase"/>
</dbReference>
<reference evidence="4" key="2">
    <citation type="submission" date="2011-01" db="EMBL/GenBank/DDBJ databases">
        <title>The Non-contiguous Finished genome of Clostridium papyrosolvens.</title>
        <authorList>
            <person name="Lucas S."/>
            <person name="Copeland A."/>
            <person name="Lapidus A."/>
            <person name="Cheng J.-F."/>
            <person name="Goodwin L."/>
            <person name="Pitluck S."/>
            <person name="Misra M."/>
            <person name="Chertkov O."/>
            <person name="Detter J.C."/>
            <person name="Han C."/>
            <person name="Tapia R."/>
            <person name="Land M."/>
            <person name="Hauser L."/>
            <person name="Kyrpides N."/>
            <person name="Ivanova N."/>
            <person name="Pagani I."/>
            <person name="Mouttaki H."/>
            <person name="He Z."/>
            <person name="Zhou J."/>
            <person name="Hemme C.L."/>
            <person name="Woyke T."/>
        </authorList>
    </citation>
    <scope>NUCLEOTIDE SEQUENCE [LARGE SCALE GENOMIC DNA]</scope>
    <source>
        <strain evidence="4">DSM 2782</strain>
    </source>
</reference>